<evidence type="ECO:0000256" key="2">
    <source>
        <dbReference type="ARBA" id="ARBA00022679"/>
    </source>
</evidence>
<keyword evidence="3 5" id="KW-0949">S-adenosyl-L-methionine</keyword>
<dbReference type="Pfam" id="PF00398">
    <property type="entry name" value="RrnaAD"/>
    <property type="match status" value="1"/>
</dbReference>
<keyword evidence="1 5" id="KW-0489">Methyltransferase</keyword>
<dbReference type="PROSITE" id="PS01131">
    <property type="entry name" value="RRNA_A_DIMETH"/>
    <property type="match status" value="1"/>
</dbReference>
<feature type="binding site" evidence="5">
    <location>
        <position position="91"/>
    </location>
    <ligand>
        <name>S-adenosyl-L-methionine</name>
        <dbReference type="ChEBI" id="CHEBI:59789"/>
    </ligand>
</feature>
<dbReference type="PROSITE" id="PS51689">
    <property type="entry name" value="SAM_RNA_A_N6_MT"/>
    <property type="match status" value="1"/>
</dbReference>
<reference evidence="7 8" key="1">
    <citation type="submission" date="2016-12" db="EMBL/GenBank/DDBJ databases">
        <title>The draft genome sequence of Actinophytocola xinjiangensis.</title>
        <authorList>
            <person name="Wang W."/>
            <person name="Yuan L."/>
        </authorList>
    </citation>
    <scope>NUCLEOTIDE SEQUENCE [LARGE SCALE GENOMIC DNA]</scope>
    <source>
        <strain evidence="7 8">CGMCC 4.4663</strain>
    </source>
</reference>
<organism evidence="7 8">
    <name type="scientific">Actinophytocola xinjiangensis</name>
    <dbReference type="NCBI Taxonomy" id="485602"/>
    <lineage>
        <taxon>Bacteria</taxon>
        <taxon>Bacillati</taxon>
        <taxon>Actinomycetota</taxon>
        <taxon>Actinomycetes</taxon>
        <taxon>Pseudonocardiales</taxon>
        <taxon>Pseudonocardiaceae</taxon>
    </lineage>
</organism>
<dbReference type="SUPFAM" id="SSF53335">
    <property type="entry name" value="S-adenosyl-L-methionine-dependent methyltransferases"/>
    <property type="match status" value="1"/>
</dbReference>
<gene>
    <name evidence="7" type="ORF">BLA60_22245</name>
</gene>
<dbReference type="EMBL" id="MSIF01000011">
    <property type="protein sequence ID" value="OLF08868.1"/>
    <property type="molecule type" value="Genomic_DNA"/>
</dbReference>
<dbReference type="GO" id="GO:0003723">
    <property type="term" value="F:RNA binding"/>
    <property type="evidence" value="ECO:0007669"/>
    <property type="project" value="UniProtKB-UniRule"/>
</dbReference>
<sequence>MHLLSSRQVIDRLVGDAGLGAHDLVLDLGAGPGTITASLAHTGARVLAVERDARYVAALRRRFAGHDRVRVVHDDLRRVRLPRRDFAVVASIPFATSTVLLRRLLTPVPARLARAELVVEWGLARRLTAARPRDLEQAWWAARFELRLARRIPARCFRPAPAVDAAHLKVHRRREVDARTAAVLWPLLTEAYRRPDEPARHVLGDLVAHRLGRRLLHEAGADPAGPTRSVHIGQWSRVAGALAGDRALRPPPLPKSLRS</sequence>
<evidence type="ECO:0000313" key="7">
    <source>
        <dbReference type="EMBL" id="OLF08868.1"/>
    </source>
</evidence>
<name>A0A7Z0WKK7_9PSEU</name>
<evidence type="ECO:0000256" key="3">
    <source>
        <dbReference type="ARBA" id="ARBA00022691"/>
    </source>
</evidence>
<proteinExistence type="inferred from homology"/>
<evidence type="ECO:0000256" key="1">
    <source>
        <dbReference type="ARBA" id="ARBA00022603"/>
    </source>
</evidence>
<evidence type="ECO:0000256" key="4">
    <source>
        <dbReference type="ARBA" id="ARBA00022884"/>
    </source>
</evidence>
<dbReference type="InterPro" id="IPR029063">
    <property type="entry name" value="SAM-dependent_MTases_sf"/>
</dbReference>
<keyword evidence="4 5" id="KW-0694">RNA-binding</keyword>
<accession>A0A7Z0WKK7</accession>
<evidence type="ECO:0000313" key="8">
    <source>
        <dbReference type="Proteomes" id="UP000185696"/>
    </source>
</evidence>
<dbReference type="Gene3D" id="3.40.50.150">
    <property type="entry name" value="Vaccinia Virus protein VP39"/>
    <property type="match status" value="1"/>
</dbReference>
<dbReference type="InterPro" id="IPR020596">
    <property type="entry name" value="rRNA_Ade_Mease_Trfase_CS"/>
</dbReference>
<keyword evidence="8" id="KW-1185">Reference proteome</keyword>
<dbReference type="PANTHER" id="PTHR11727:SF7">
    <property type="entry name" value="DIMETHYLADENOSINE TRANSFERASE-RELATED"/>
    <property type="match status" value="1"/>
</dbReference>
<dbReference type="CDD" id="cd02440">
    <property type="entry name" value="AdoMet_MTases"/>
    <property type="match status" value="1"/>
</dbReference>
<feature type="binding site" evidence="5">
    <location>
        <position position="50"/>
    </location>
    <ligand>
        <name>S-adenosyl-L-methionine</name>
        <dbReference type="ChEBI" id="CHEBI:59789"/>
    </ligand>
</feature>
<feature type="binding site" evidence="5">
    <location>
        <position position="4"/>
    </location>
    <ligand>
        <name>S-adenosyl-L-methionine</name>
        <dbReference type="ChEBI" id="CHEBI:59789"/>
    </ligand>
</feature>
<feature type="binding site" evidence="5">
    <location>
        <position position="2"/>
    </location>
    <ligand>
        <name>S-adenosyl-L-methionine</name>
        <dbReference type="ChEBI" id="CHEBI:59789"/>
    </ligand>
</feature>
<feature type="binding site" evidence="5">
    <location>
        <position position="75"/>
    </location>
    <ligand>
        <name>S-adenosyl-L-methionine</name>
        <dbReference type="ChEBI" id="CHEBI:59789"/>
    </ligand>
</feature>
<dbReference type="InterPro" id="IPR020598">
    <property type="entry name" value="rRNA_Ade_methylase_Trfase_N"/>
</dbReference>
<keyword evidence="2 5" id="KW-0808">Transferase</keyword>
<feature type="domain" description="Ribosomal RNA adenine methylase transferase N-terminal" evidence="6">
    <location>
        <begin position="9"/>
        <end position="174"/>
    </location>
</feature>
<dbReference type="PANTHER" id="PTHR11727">
    <property type="entry name" value="DIMETHYLADENOSINE TRANSFERASE"/>
    <property type="match status" value="1"/>
</dbReference>
<dbReference type="GO" id="GO:0000179">
    <property type="term" value="F:rRNA (adenine-N6,N6-)-dimethyltransferase activity"/>
    <property type="evidence" value="ECO:0007669"/>
    <property type="project" value="UniProtKB-UniRule"/>
</dbReference>
<dbReference type="InterPro" id="IPR001737">
    <property type="entry name" value="KsgA/Erm"/>
</dbReference>
<protein>
    <recommendedName>
        <fullName evidence="6">Ribosomal RNA adenine methylase transferase N-terminal domain-containing protein</fullName>
    </recommendedName>
</protein>
<dbReference type="Proteomes" id="UP000185696">
    <property type="component" value="Unassembled WGS sequence"/>
</dbReference>
<comment type="caution">
    <text evidence="7">The sequence shown here is derived from an EMBL/GenBank/DDBJ whole genome shotgun (WGS) entry which is preliminary data.</text>
</comment>
<dbReference type="AlphaFoldDB" id="A0A7Z0WKK7"/>
<evidence type="ECO:0000259" key="6">
    <source>
        <dbReference type="SMART" id="SM00650"/>
    </source>
</evidence>
<comment type="similarity">
    <text evidence="5">Belongs to the class I-like SAM-binding methyltransferase superfamily. rRNA adenine N(6)-methyltransferase family.</text>
</comment>
<feature type="binding site" evidence="5">
    <location>
        <position position="29"/>
    </location>
    <ligand>
        <name>S-adenosyl-L-methionine</name>
        <dbReference type="ChEBI" id="CHEBI:59789"/>
    </ligand>
</feature>
<evidence type="ECO:0000256" key="5">
    <source>
        <dbReference type="PROSITE-ProRule" id="PRU01026"/>
    </source>
</evidence>
<dbReference type="SMART" id="SM00650">
    <property type="entry name" value="rADc"/>
    <property type="match status" value="1"/>
</dbReference>